<dbReference type="RefSeq" id="WP_242284371.1">
    <property type="nucleotide sequence ID" value="NZ_JAKKSL010000001.1"/>
</dbReference>
<proteinExistence type="predicted"/>
<evidence type="ECO:0000256" key="7">
    <source>
        <dbReference type="ARBA" id="ARBA00023136"/>
    </source>
</evidence>
<comment type="caution">
    <text evidence="9">The sequence shown here is derived from an EMBL/GenBank/DDBJ whole genome shotgun (WGS) entry which is preliminary data.</text>
</comment>
<evidence type="ECO:0000256" key="3">
    <source>
        <dbReference type="ARBA" id="ARBA00022481"/>
    </source>
</evidence>
<dbReference type="EMBL" id="JAKKSL010000001">
    <property type="protein sequence ID" value="MCI2283146.1"/>
    <property type="molecule type" value="Genomic_DNA"/>
</dbReference>
<organism evidence="9 10">
    <name type="scientific">Colwellia maritima</name>
    <dbReference type="NCBI Taxonomy" id="2912588"/>
    <lineage>
        <taxon>Bacteria</taxon>
        <taxon>Pseudomonadati</taxon>
        <taxon>Pseudomonadota</taxon>
        <taxon>Gammaproteobacteria</taxon>
        <taxon>Alteromonadales</taxon>
        <taxon>Colwelliaceae</taxon>
        <taxon>Colwellia</taxon>
    </lineage>
</organism>
<dbReference type="InterPro" id="IPR022346">
    <property type="entry name" value="T2SS_GspH"/>
</dbReference>
<dbReference type="Pfam" id="PF12019">
    <property type="entry name" value="GspH"/>
    <property type="match status" value="1"/>
</dbReference>
<evidence type="ECO:0000313" key="9">
    <source>
        <dbReference type="EMBL" id="MCI2283146.1"/>
    </source>
</evidence>
<keyword evidence="5" id="KW-0812">Transmembrane</keyword>
<evidence type="ECO:0000256" key="1">
    <source>
        <dbReference type="ARBA" id="ARBA00004377"/>
    </source>
</evidence>
<reference evidence="9" key="1">
    <citation type="submission" date="2022-01" db="EMBL/GenBank/DDBJ databases">
        <title>Colwellia maritima, isolated from seawater.</title>
        <authorList>
            <person name="Kristyanto S."/>
            <person name="Jung J."/>
            <person name="Jeon C.O."/>
        </authorList>
    </citation>
    <scope>NUCLEOTIDE SEQUENCE</scope>
    <source>
        <strain evidence="9">MSW7</strain>
    </source>
</reference>
<evidence type="ECO:0000256" key="6">
    <source>
        <dbReference type="ARBA" id="ARBA00022989"/>
    </source>
</evidence>
<protein>
    <submittedName>
        <fullName evidence="9">GspH/FimT family pseudopilin</fullName>
    </submittedName>
</protein>
<evidence type="ECO:0000259" key="8">
    <source>
        <dbReference type="Pfam" id="PF12019"/>
    </source>
</evidence>
<feature type="domain" description="General secretion pathway GspH" evidence="8">
    <location>
        <begin position="6"/>
        <end position="91"/>
    </location>
</feature>
<keyword evidence="4" id="KW-0997">Cell inner membrane</keyword>
<keyword evidence="6" id="KW-1133">Transmembrane helix</keyword>
<accession>A0ABS9WYU9</accession>
<keyword evidence="7" id="KW-0472">Membrane</keyword>
<evidence type="ECO:0000256" key="2">
    <source>
        <dbReference type="ARBA" id="ARBA00022475"/>
    </source>
</evidence>
<gene>
    <name evidence="9" type="ORF">L3081_06740</name>
</gene>
<keyword evidence="10" id="KW-1185">Reference proteome</keyword>
<sequence>MLGNACSTNWQNQISVFTNDDNLLATSNTYALPDELIKIKNPVKSGDRLQYAQTSVIYAPTGRLITPAASFRYCPKDEEGSSRGIDVSVSGRTYISSDIDDDDKDEDRTGGEIVCI</sequence>
<evidence type="ECO:0000256" key="4">
    <source>
        <dbReference type="ARBA" id="ARBA00022519"/>
    </source>
</evidence>
<keyword evidence="2" id="KW-1003">Cell membrane</keyword>
<evidence type="ECO:0000313" key="10">
    <source>
        <dbReference type="Proteomes" id="UP001139646"/>
    </source>
</evidence>
<comment type="subcellular location">
    <subcellularLocation>
        <location evidence="1">Cell inner membrane</location>
        <topology evidence="1">Single-pass membrane protein</topology>
    </subcellularLocation>
</comment>
<dbReference type="Proteomes" id="UP001139646">
    <property type="component" value="Unassembled WGS sequence"/>
</dbReference>
<evidence type="ECO:0000256" key="5">
    <source>
        <dbReference type="ARBA" id="ARBA00022692"/>
    </source>
</evidence>
<name>A0ABS9WYU9_9GAMM</name>
<dbReference type="Gene3D" id="3.55.40.10">
    <property type="entry name" value="minor pseudopilin epsh domain"/>
    <property type="match status" value="1"/>
</dbReference>
<keyword evidence="3" id="KW-0488">Methylation</keyword>